<gene>
    <name evidence="2" type="ORF">H0P51_07160</name>
</gene>
<organism evidence="2 3">
    <name type="scientific">Mycobacterium vicinigordonae</name>
    <dbReference type="NCBI Taxonomy" id="1719132"/>
    <lineage>
        <taxon>Bacteria</taxon>
        <taxon>Bacillati</taxon>
        <taxon>Actinomycetota</taxon>
        <taxon>Actinomycetes</taxon>
        <taxon>Mycobacteriales</taxon>
        <taxon>Mycobacteriaceae</taxon>
        <taxon>Mycobacterium</taxon>
    </lineage>
</organism>
<dbReference type="Pfam" id="PF12680">
    <property type="entry name" value="SnoaL_2"/>
    <property type="match status" value="1"/>
</dbReference>
<protein>
    <submittedName>
        <fullName evidence="2">Nuclear transport factor 2 family protein</fullName>
    </submittedName>
</protein>
<evidence type="ECO:0000313" key="2">
    <source>
        <dbReference type="EMBL" id="QLL08690.1"/>
    </source>
</evidence>
<proteinExistence type="predicted"/>
<dbReference type="Proteomes" id="UP000510682">
    <property type="component" value="Chromosome"/>
</dbReference>
<dbReference type="SUPFAM" id="SSF54427">
    <property type="entry name" value="NTF2-like"/>
    <property type="match status" value="1"/>
</dbReference>
<dbReference type="AlphaFoldDB" id="A0A7D6E1J8"/>
<dbReference type="EMBL" id="CP059165">
    <property type="protein sequence ID" value="QLL08690.1"/>
    <property type="molecule type" value="Genomic_DNA"/>
</dbReference>
<reference evidence="2" key="2">
    <citation type="submission" date="2020-07" db="EMBL/GenBank/DDBJ databases">
        <authorList>
            <person name="Yu X."/>
        </authorList>
    </citation>
    <scope>NUCLEOTIDE SEQUENCE [LARGE SCALE GENOMIC DNA]</scope>
    <source>
        <strain evidence="2">24T</strain>
    </source>
</reference>
<dbReference type="InterPro" id="IPR037401">
    <property type="entry name" value="SnoaL-like"/>
</dbReference>
<reference evidence="2" key="1">
    <citation type="submission" date="2020-07" db="EMBL/GenBank/DDBJ databases">
        <title>Description of Mycobacterium gordonae subsp. intergordonae subsp.nov. and Mycobacterium gordonae subsp. gordonae subsp. nov.</title>
        <authorList>
            <person name="Huang H."/>
        </authorList>
    </citation>
    <scope>NUCLEOTIDE SEQUENCE [LARGE SCALE GENOMIC DNA]</scope>
    <source>
        <strain evidence="2">24T</strain>
    </source>
</reference>
<keyword evidence="3" id="KW-1185">Reference proteome</keyword>
<evidence type="ECO:0000259" key="1">
    <source>
        <dbReference type="Pfam" id="PF12680"/>
    </source>
</evidence>
<dbReference type="KEGG" id="mgor:H0P51_07160"/>
<accession>A0A7D6E1J8</accession>
<dbReference type="Gene3D" id="3.10.450.50">
    <property type="match status" value="1"/>
</dbReference>
<sequence>MSVIETADRLFNAIENGDKAAVENMWSDDVTVWRTGVRPDRVDDKPRALRVISWFISATTQRAYEIVDREVFENGFVQQHILRATGHTGQMIAMRVCIVIKLDTNGLINRIDEYFDPKDLAPLLDQKL</sequence>
<evidence type="ECO:0000313" key="3">
    <source>
        <dbReference type="Proteomes" id="UP000510682"/>
    </source>
</evidence>
<dbReference type="RefSeq" id="WP_180917275.1">
    <property type="nucleotide sequence ID" value="NZ_CP059165.1"/>
</dbReference>
<name>A0A7D6E1J8_9MYCO</name>
<feature type="domain" description="SnoaL-like" evidence="1">
    <location>
        <begin position="8"/>
        <end position="110"/>
    </location>
</feature>
<dbReference type="InterPro" id="IPR032710">
    <property type="entry name" value="NTF2-like_dom_sf"/>
</dbReference>